<dbReference type="Pfam" id="PF02566">
    <property type="entry name" value="OsmC"/>
    <property type="match status" value="1"/>
</dbReference>
<evidence type="ECO:0008006" key="3">
    <source>
        <dbReference type="Google" id="ProtNLM"/>
    </source>
</evidence>
<evidence type="ECO:0000313" key="1">
    <source>
        <dbReference type="EMBL" id="KAA5536119.1"/>
    </source>
</evidence>
<accession>A0A5M6CSK0</accession>
<evidence type="ECO:0000313" key="2">
    <source>
        <dbReference type="Proteomes" id="UP000323632"/>
    </source>
</evidence>
<dbReference type="Proteomes" id="UP000323632">
    <property type="component" value="Unassembled WGS sequence"/>
</dbReference>
<comment type="caution">
    <text evidence="1">The sequence shown here is derived from an EMBL/GenBank/DDBJ whole genome shotgun (WGS) entry which is preliminary data.</text>
</comment>
<organism evidence="1 2">
    <name type="scientific">Taibaiella lutea</name>
    <dbReference type="NCBI Taxonomy" id="2608001"/>
    <lineage>
        <taxon>Bacteria</taxon>
        <taxon>Pseudomonadati</taxon>
        <taxon>Bacteroidota</taxon>
        <taxon>Chitinophagia</taxon>
        <taxon>Chitinophagales</taxon>
        <taxon>Chitinophagaceae</taxon>
        <taxon>Taibaiella</taxon>
    </lineage>
</organism>
<keyword evidence="2" id="KW-1185">Reference proteome</keyword>
<protein>
    <recommendedName>
        <fullName evidence="3">OsmC family peroxiredoxin</fullName>
    </recommendedName>
</protein>
<dbReference type="RefSeq" id="WP_150030692.1">
    <property type="nucleotide sequence ID" value="NZ_VWSH01000001.1"/>
</dbReference>
<dbReference type="InterPro" id="IPR036102">
    <property type="entry name" value="OsmC/Ohrsf"/>
</dbReference>
<dbReference type="Gene3D" id="3.30.300.20">
    <property type="match status" value="1"/>
</dbReference>
<proteinExistence type="predicted"/>
<dbReference type="InterPro" id="IPR003718">
    <property type="entry name" value="OsmC/Ohr_fam"/>
</dbReference>
<reference evidence="1 2" key="1">
    <citation type="submission" date="2019-09" db="EMBL/GenBank/DDBJ databases">
        <title>Genome sequence and assembly of Taibaiella sp.</title>
        <authorList>
            <person name="Chhetri G."/>
        </authorList>
    </citation>
    <scope>NUCLEOTIDE SEQUENCE [LARGE SCALE GENOMIC DNA]</scope>
    <source>
        <strain evidence="1 2">KVB11</strain>
    </source>
</reference>
<dbReference type="InterPro" id="IPR015946">
    <property type="entry name" value="KH_dom-like_a/b"/>
</dbReference>
<dbReference type="SUPFAM" id="SSF82784">
    <property type="entry name" value="OsmC-like"/>
    <property type="match status" value="1"/>
</dbReference>
<dbReference type="EMBL" id="VWSH01000001">
    <property type="protein sequence ID" value="KAA5536119.1"/>
    <property type="molecule type" value="Genomic_DNA"/>
</dbReference>
<sequence length="151" mass="17066">MAKLNFSFAGESIQSSKLESKTRKFDLEFESNTYLSFIKNPTFSVEYFFSINNYAENLSDAFHMAAKEAGIEVAQFNVIITGNLDSNLTHKENFNNSIFNKIDVSLSIKSNAPDEALEQLLKLANELNPIEESIANQVRFQFSLNSVIHLN</sequence>
<gene>
    <name evidence="1" type="ORF">F0919_00155</name>
</gene>
<dbReference type="AlphaFoldDB" id="A0A5M6CSK0"/>
<name>A0A5M6CSK0_9BACT</name>